<proteinExistence type="predicted"/>
<organism evidence="1 2">
    <name type="scientific">Sorangium cellulosum</name>
    <name type="common">Polyangium cellulosum</name>
    <dbReference type="NCBI Taxonomy" id="56"/>
    <lineage>
        <taxon>Bacteria</taxon>
        <taxon>Pseudomonadati</taxon>
        <taxon>Myxococcota</taxon>
        <taxon>Polyangia</taxon>
        <taxon>Polyangiales</taxon>
        <taxon>Polyangiaceae</taxon>
        <taxon>Sorangium</taxon>
    </lineage>
</organism>
<protein>
    <submittedName>
        <fullName evidence="1">Uncharacterized protein</fullName>
    </submittedName>
</protein>
<evidence type="ECO:0000313" key="1">
    <source>
        <dbReference type="EMBL" id="AUX29367.1"/>
    </source>
</evidence>
<gene>
    <name evidence="1" type="ORF">SOCE836_014560</name>
</gene>
<dbReference type="EMBL" id="CP012672">
    <property type="protein sequence ID" value="AUX29367.1"/>
    <property type="molecule type" value="Genomic_DNA"/>
</dbReference>
<dbReference type="Proteomes" id="UP000295497">
    <property type="component" value="Chromosome"/>
</dbReference>
<sequence>MLGRRCSLHRTTCRPPRRRQVLLDRLCLLETGMIDKTRMRSVDAVQAQCPTCSARQGADMSRYSGEQRQLLEGD</sequence>
<reference evidence="1 2" key="1">
    <citation type="submission" date="2015-09" db="EMBL/GenBank/DDBJ databases">
        <title>Sorangium comparison.</title>
        <authorList>
            <person name="Zaburannyi N."/>
            <person name="Bunk B."/>
            <person name="Overmann J."/>
            <person name="Mueller R."/>
        </authorList>
    </citation>
    <scope>NUCLEOTIDE SEQUENCE [LARGE SCALE GENOMIC DNA]</scope>
    <source>
        <strain evidence="1 2">So ce836</strain>
    </source>
</reference>
<accession>A0A4P2QHB6</accession>
<evidence type="ECO:0000313" key="2">
    <source>
        <dbReference type="Proteomes" id="UP000295497"/>
    </source>
</evidence>
<dbReference type="AlphaFoldDB" id="A0A4P2QHB6"/>
<name>A0A4P2QHB6_SORCE</name>